<feature type="non-terminal residue" evidence="1">
    <location>
        <position position="67"/>
    </location>
</feature>
<proteinExistence type="predicted"/>
<gene>
    <name evidence="1" type="ORF">P167DRAFT_477808</name>
</gene>
<dbReference type="EMBL" id="ML119106">
    <property type="protein sequence ID" value="RPB17470.1"/>
    <property type="molecule type" value="Genomic_DNA"/>
</dbReference>
<sequence>QCVRALVDWALVTQCRSYNELTIDILDSSLKAFHKTKNIFRKYSESHFNFPNIHLIRHFEQRIRQYG</sequence>
<evidence type="ECO:0000313" key="2">
    <source>
        <dbReference type="Proteomes" id="UP000277580"/>
    </source>
</evidence>
<organism evidence="1 2">
    <name type="scientific">Morchella conica CCBAS932</name>
    <dbReference type="NCBI Taxonomy" id="1392247"/>
    <lineage>
        <taxon>Eukaryota</taxon>
        <taxon>Fungi</taxon>
        <taxon>Dikarya</taxon>
        <taxon>Ascomycota</taxon>
        <taxon>Pezizomycotina</taxon>
        <taxon>Pezizomycetes</taxon>
        <taxon>Pezizales</taxon>
        <taxon>Morchellaceae</taxon>
        <taxon>Morchella</taxon>
    </lineage>
</organism>
<dbReference type="InParanoid" id="A0A3N4L3J0"/>
<accession>A0A3N4L3J0</accession>
<keyword evidence="2" id="KW-1185">Reference proteome</keyword>
<dbReference type="Proteomes" id="UP000277580">
    <property type="component" value="Unassembled WGS sequence"/>
</dbReference>
<evidence type="ECO:0000313" key="1">
    <source>
        <dbReference type="EMBL" id="RPB17470.1"/>
    </source>
</evidence>
<reference evidence="1 2" key="1">
    <citation type="journal article" date="2018" name="Nat. Ecol. Evol.">
        <title>Pezizomycetes genomes reveal the molecular basis of ectomycorrhizal truffle lifestyle.</title>
        <authorList>
            <person name="Murat C."/>
            <person name="Payen T."/>
            <person name="Noel B."/>
            <person name="Kuo A."/>
            <person name="Morin E."/>
            <person name="Chen J."/>
            <person name="Kohler A."/>
            <person name="Krizsan K."/>
            <person name="Balestrini R."/>
            <person name="Da Silva C."/>
            <person name="Montanini B."/>
            <person name="Hainaut M."/>
            <person name="Levati E."/>
            <person name="Barry K.W."/>
            <person name="Belfiori B."/>
            <person name="Cichocki N."/>
            <person name="Clum A."/>
            <person name="Dockter R.B."/>
            <person name="Fauchery L."/>
            <person name="Guy J."/>
            <person name="Iotti M."/>
            <person name="Le Tacon F."/>
            <person name="Lindquist E.A."/>
            <person name="Lipzen A."/>
            <person name="Malagnac F."/>
            <person name="Mello A."/>
            <person name="Molinier V."/>
            <person name="Miyauchi S."/>
            <person name="Poulain J."/>
            <person name="Riccioni C."/>
            <person name="Rubini A."/>
            <person name="Sitrit Y."/>
            <person name="Splivallo R."/>
            <person name="Traeger S."/>
            <person name="Wang M."/>
            <person name="Zifcakova L."/>
            <person name="Wipf D."/>
            <person name="Zambonelli A."/>
            <person name="Paolocci F."/>
            <person name="Nowrousian M."/>
            <person name="Ottonello S."/>
            <person name="Baldrian P."/>
            <person name="Spatafora J.W."/>
            <person name="Henrissat B."/>
            <person name="Nagy L.G."/>
            <person name="Aury J.M."/>
            <person name="Wincker P."/>
            <person name="Grigoriev I.V."/>
            <person name="Bonfante P."/>
            <person name="Martin F.M."/>
        </authorList>
    </citation>
    <scope>NUCLEOTIDE SEQUENCE [LARGE SCALE GENOMIC DNA]</scope>
    <source>
        <strain evidence="1 2">CCBAS932</strain>
    </source>
</reference>
<name>A0A3N4L3J0_9PEZI</name>
<dbReference type="OrthoDB" id="5415038at2759"/>
<protein>
    <submittedName>
        <fullName evidence="1">Uncharacterized protein</fullName>
    </submittedName>
</protein>
<feature type="non-terminal residue" evidence="1">
    <location>
        <position position="1"/>
    </location>
</feature>
<dbReference type="AlphaFoldDB" id="A0A3N4L3J0"/>